<feature type="compositionally biased region" description="Basic and acidic residues" evidence="1">
    <location>
        <begin position="396"/>
        <end position="414"/>
    </location>
</feature>
<dbReference type="OrthoDB" id="3242564at2"/>
<organism evidence="3 4">
    <name type="scientific">Bifidobacterium callitrichidarum</name>
    <dbReference type="NCBI Taxonomy" id="2052941"/>
    <lineage>
        <taxon>Bacteria</taxon>
        <taxon>Bacillati</taxon>
        <taxon>Actinomycetota</taxon>
        <taxon>Actinomycetes</taxon>
        <taxon>Bifidobacteriales</taxon>
        <taxon>Bifidobacteriaceae</taxon>
        <taxon>Bifidobacterium</taxon>
    </lineage>
</organism>
<keyword evidence="2" id="KW-1133">Transmembrane helix</keyword>
<evidence type="ECO:0008006" key="5">
    <source>
        <dbReference type="Google" id="ProtNLM"/>
    </source>
</evidence>
<proteinExistence type="predicted"/>
<evidence type="ECO:0000313" key="3">
    <source>
        <dbReference type="EMBL" id="PWG63297.1"/>
    </source>
</evidence>
<feature type="transmembrane region" description="Helical" evidence="2">
    <location>
        <begin position="436"/>
        <end position="457"/>
    </location>
</feature>
<protein>
    <recommendedName>
        <fullName evidence="5">Cell surface protein</fullName>
    </recommendedName>
</protein>
<dbReference type="AlphaFoldDB" id="A0A2U2N2K0"/>
<evidence type="ECO:0000256" key="1">
    <source>
        <dbReference type="SAM" id="MobiDB-lite"/>
    </source>
</evidence>
<dbReference type="RefSeq" id="WP_109057822.1">
    <property type="nucleotide sequence ID" value="NZ_QFFM01000027.1"/>
</dbReference>
<dbReference type="EMBL" id="QFFM01000027">
    <property type="protein sequence ID" value="PWG63297.1"/>
    <property type="molecule type" value="Genomic_DNA"/>
</dbReference>
<feature type="compositionally biased region" description="Polar residues" evidence="1">
    <location>
        <begin position="415"/>
        <end position="427"/>
    </location>
</feature>
<name>A0A2U2N2K0_9BIFI</name>
<accession>A0A2U2N2K0</accession>
<feature type="compositionally biased region" description="Acidic residues" evidence="1">
    <location>
        <begin position="372"/>
        <end position="395"/>
    </location>
</feature>
<reference evidence="3 4" key="1">
    <citation type="journal article" date="2018" name="Int. J. Syst. Evol. Microbiol.">
        <title>Bifidobacterium callitrichidarum sp. nov. from the faeces of the emperor tamarin (Saguinus imperator).</title>
        <authorList>
            <person name="Modesto M."/>
            <person name="Michelini S."/>
            <person name="Sansosti M.C."/>
            <person name="De Filippo C."/>
            <person name="Cavalieri D."/>
            <person name="Qvirist L."/>
            <person name="Andlid T."/>
            <person name="Spiezio C."/>
            <person name="Sandri C."/>
            <person name="Pascarelli S."/>
            <person name="Sgorbati B."/>
            <person name="Mattarelli P."/>
        </authorList>
    </citation>
    <scope>NUCLEOTIDE SEQUENCE [LARGE SCALE GENOMIC DNA]</scope>
    <source>
        <strain evidence="3 4">TRI 5</strain>
    </source>
</reference>
<gene>
    <name evidence="3" type="ORF">DF196_10785</name>
</gene>
<sequence length="462" mass="50739">MATQWRRKSMAALTMLLALTMMLGIVAYLPRTSFGDDDTSLSQTDVWNSGAVLFAMGPRIYPEVATQVTAKMVNVGEPVFDEVTSAIADTSADGEWTEDIELLANGYYFDEIKAEKLDTAITPMDNESAADFLGRLADRGYTAVAYATASFTAPNQTVKAQAMTEMGGEEPYLAQQNSGFGTWVWSFERANQTDDVRGYLEKDWVSDFLDPAETNVTRSVISVSSEVSQRMVEIGDSLVDTITVSGFPEDHGSFAGNEQYEFAADEAYAHVSLWWAGDLSDASNDEEYEPSGADTPVEDENHKIVGQWDIPAVNGTYKVGNGPLTVDGESIDITADRHGWYVFVWSFDGDGRVMPAASRYDDAQERVLVIETEPEEESEEEIEEEPEEEPEEPEENQTREEPNSDVETKDKQESPKPTLQEPVSTPKQLGKTGSGVLLLSGIGVSVLSVGIMMLAAIKRRSL</sequence>
<dbReference type="Proteomes" id="UP000245876">
    <property type="component" value="Unassembled WGS sequence"/>
</dbReference>
<keyword evidence="2" id="KW-0812">Transmembrane</keyword>
<keyword evidence="4" id="KW-1185">Reference proteome</keyword>
<comment type="caution">
    <text evidence="3">The sequence shown here is derived from an EMBL/GenBank/DDBJ whole genome shotgun (WGS) entry which is preliminary data.</text>
</comment>
<feature type="region of interest" description="Disordered" evidence="1">
    <location>
        <begin position="371"/>
        <end position="431"/>
    </location>
</feature>
<keyword evidence="2" id="KW-0472">Membrane</keyword>
<evidence type="ECO:0000256" key="2">
    <source>
        <dbReference type="SAM" id="Phobius"/>
    </source>
</evidence>
<evidence type="ECO:0000313" key="4">
    <source>
        <dbReference type="Proteomes" id="UP000245876"/>
    </source>
</evidence>